<dbReference type="AlphaFoldDB" id="A0A9J5YF64"/>
<dbReference type="PANTHER" id="PTHR31707">
    <property type="entry name" value="PECTINESTERASE"/>
    <property type="match status" value="1"/>
</dbReference>
<gene>
    <name evidence="3" type="ORF">H5410_029634</name>
</gene>
<dbReference type="EMBL" id="JACXVP010000006">
    <property type="protein sequence ID" value="KAG5598264.1"/>
    <property type="molecule type" value="Genomic_DNA"/>
</dbReference>
<dbReference type="OrthoDB" id="2019149at2759"/>
<evidence type="ECO:0000313" key="4">
    <source>
        <dbReference type="Proteomes" id="UP000824120"/>
    </source>
</evidence>
<name>A0A9J5YF64_SOLCO</name>
<dbReference type="Proteomes" id="UP000824120">
    <property type="component" value="Chromosome 6"/>
</dbReference>
<proteinExistence type="predicted"/>
<keyword evidence="4" id="KW-1185">Reference proteome</keyword>
<dbReference type="SUPFAM" id="SSF101148">
    <property type="entry name" value="Plant invertase/pectin methylesterase inhibitor"/>
    <property type="match status" value="1"/>
</dbReference>
<comment type="caution">
    <text evidence="3">The sequence shown here is derived from an EMBL/GenBank/DDBJ whole genome shotgun (WGS) entry which is preliminary data.</text>
</comment>
<evidence type="ECO:0000259" key="2">
    <source>
        <dbReference type="SMART" id="SM00856"/>
    </source>
</evidence>
<feature type="chain" id="PRO_5039953127" description="Pectinesterase inhibitor domain-containing protein" evidence="1">
    <location>
        <begin position="30"/>
        <end position="186"/>
    </location>
</feature>
<reference evidence="3 4" key="1">
    <citation type="submission" date="2020-09" db="EMBL/GenBank/DDBJ databases">
        <title>De no assembly of potato wild relative species, Solanum commersonii.</title>
        <authorList>
            <person name="Cho K."/>
        </authorList>
    </citation>
    <scope>NUCLEOTIDE SEQUENCE [LARGE SCALE GENOMIC DNA]</scope>
    <source>
        <strain evidence="3">LZ3.2</strain>
        <tissue evidence="3">Leaf</tissue>
    </source>
</reference>
<dbReference type="GO" id="GO:0004857">
    <property type="term" value="F:enzyme inhibitor activity"/>
    <property type="evidence" value="ECO:0007669"/>
    <property type="project" value="InterPro"/>
</dbReference>
<dbReference type="InterPro" id="IPR035513">
    <property type="entry name" value="Invertase/methylesterase_inhib"/>
</dbReference>
<organism evidence="3 4">
    <name type="scientific">Solanum commersonii</name>
    <name type="common">Commerson's wild potato</name>
    <name type="synonym">Commerson's nightshade</name>
    <dbReference type="NCBI Taxonomy" id="4109"/>
    <lineage>
        <taxon>Eukaryota</taxon>
        <taxon>Viridiplantae</taxon>
        <taxon>Streptophyta</taxon>
        <taxon>Embryophyta</taxon>
        <taxon>Tracheophyta</taxon>
        <taxon>Spermatophyta</taxon>
        <taxon>Magnoliopsida</taxon>
        <taxon>eudicotyledons</taxon>
        <taxon>Gunneridae</taxon>
        <taxon>Pentapetalae</taxon>
        <taxon>asterids</taxon>
        <taxon>lamiids</taxon>
        <taxon>Solanales</taxon>
        <taxon>Solanaceae</taxon>
        <taxon>Solanoideae</taxon>
        <taxon>Solaneae</taxon>
        <taxon>Solanum</taxon>
    </lineage>
</organism>
<dbReference type="InterPro" id="IPR006501">
    <property type="entry name" value="Pectinesterase_inhib_dom"/>
</dbReference>
<dbReference type="SMART" id="SM00856">
    <property type="entry name" value="PMEI"/>
    <property type="match status" value="1"/>
</dbReference>
<accession>A0A9J5YF64</accession>
<sequence>MSSNYHTKFFVMAHFMIFFLFLSFFQSSANDDNSPSIICKNTPFPNFCKSMLPTTGNYSNVYDYGRFSIQKSLSTVHKFISIVQKYLRRSKNLTIPTIGAFKDCYVLADLNKDYLSTTFKTDLQTLLSAILTNTQTCLDGLQEINSTSFDPRSLRSDILTPLINDTKLHSISLALFTKGWVPKDKQ</sequence>
<protein>
    <recommendedName>
        <fullName evidence="2">Pectinesterase inhibitor domain-containing protein</fullName>
    </recommendedName>
</protein>
<keyword evidence="1" id="KW-0732">Signal</keyword>
<dbReference type="CDD" id="cd15798">
    <property type="entry name" value="PMEI-like_3"/>
    <property type="match status" value="1"/>
</dbReference>
<dbReference type="Pfam" id="PF04043">
    <property type="entry name" value="PMEI"/>
    <property type="match status" value="1"/>
</dbReference>
<feature type="domain" description="Pectinesterase inhibitor" evidence="2">
    <location>
        <begin position="30"/>
        <end position="175"/>
    </location>
</feature>
<feature type="signal peptide" evidence="1">
    <location>
        <begin position="1"/>
        <end position="29"/>
    </location>
</feature>
<evidence type="ECO:0000256" key="1">
    <source>
        <dbReference type="SAM" id="SignalP"/>
    </source>
</evidence>
<evidence type="ECO:0000313" key="3">
    <source>
        <dbReference type="EMBL" id="KAG5598264.1"/>
    </source>
</evidence>
<dbReference type="Gene3D" id="1.20.140.40">
    <property type="entry name" value="Invertase/pectin methylesterase inhibitor family protein"/>
    <property type="match status" value="1"/>
</dbReference>